<accession>A0A852W1L5</accession>
<dbReference type="Proteomes" id="UP000549695">
    <property type="component" value="Unassembled WGS sequence"/>
</dbReference>
<gene>
    <name evidence="2" type="ORF">HDA37_003178</name>
</gene>
<reference evidence="2 3" key="1">
    <citation type="submission" date="2020-07" db="EMBL/GenBank/DDBJ databases">
        <title>Sequencing the genomes of 1000 actinobacteria strains.</title>
        <authorList>
            <person name="Klenk H.-P."/>
        </authorList>
    </citation>
    <scope>NUCLEOTIDE SEQUENCE [LARGE SCALE GENOMIC DNA]</scope>
    <source>
        <strain evidence="2 3">DSM 44749</strain>
    </source>
</reference>
<dbReference type="RefSeq" id="WP_255497807.1">
    <property type="nucleotide sequence ID" value="NZ_BAAAJZ010000003.1"/>
</dbReference>
<protein>
    <submittedName>
        <fullName evidence="2">Uncharacterized protein</fullName>
    </submittedName>
</protein>
<sequence length="44" mass="5284">MGRHRGRHRADRMHHSTLRMKPITLRRRRLESLRSLLAGARPGW</sequence>
<feature type="region of interest" description="Disordered" evidence="1">
    <location>
        <begin position="1"/>
        <end position="20"/>
    </location>
</feature>
<name>A0A852W1L5_PSEA5</name>
<proteinExistence type="predicted"/>
<keyword evidence="3" id="KW-1185">Reference proteome</keyword>
<evidence type="ECO:0000313" key="3">
    <source>
        <dbReference type="Proteomes" id="UP000549695"/>
    </source>
</evidence>
<dbReference type="GeneID" id="98055561"/>
<comment type="caution">
    <text evidence="2">The sequence shown here is derived from an EMBL/GenBank/DDBJ whole genome shotgun (WGS) entry which is preliminary data.</text>
</comment>
<dbReference type="EMBL" id="JACCCZ010000001">
    <property type="protein sequence ID" value="NYG02893.1"/>
    <property type="molecule type" value="Genomic_DNA"/>
</dbReference>
<dbReference type="AlphaFoldDB" id="A0A852W1L5"/>
<evidence type="ECO:0000256" key="1">
    <source>
        <dbReference type="SAM" id="MobiDB-lite"/>
    </source>
</evidence>
<evidence type="ECO:0000313" key="2">
    <source>
        <dbReference type="EMBL" id="NYG02893.1"/>
    </source>
</evidence>
<organism evidence="2 3">
    <name type="scientific">Pseudonocardia alni</name>
    <name type="common">Amycolata alni</name>
    <dbReference type="NCBI Taxonomy" id="33907"/>
    <lineage>
        <taxon>Bacteria</taxon>
        <taxon>Bacillati</taxon>
        <taxon>Actinomycetota</taxon>
        <taxon>Actinomycetes</taxon>
        <taxon>Pseudonocardiales</taxon>
        <taxon>Pseudonocardiaceae</taxon>
        <taxon>Pseudonocardia</taxon>
    </lineage>
</organism>